<dbReference type="GO" id="GO:0016020">
    <property type="term" value="C:membrane"/>
    <property type="evidence" value="ECO:0007669"/>
    <property type="project" value="UniProtKB-SubCell"/>
</dbReference>
<evidence type="ECO:0000256" key="5">
    <source>
        <dbReference type="ARBA" id="ARBA00023043"/>
    </source>
</evidence>
<feature type="transmembrane region" description="Helical" evidence="8">
    <location>
        <begin position="387"/>
        <end position="410"/>
    </location>
</feature>
<dbReference type="InterPro" id="IPR002110">
    <property type="entry name" value="Ankyrin_rpt"/>
</dbReference>
<dbReference type="AlphaFoldDB" id="A0A8T2NLJ5"/>
<dbReference type="Pfam" id="PF01529">
    <property type="entry name" value="DHHC"/>
    <property type="match status" value="1"/>
</dbReference>
<organism evidence="10 11">
    <name type="scientific">Albula glossodonta</name>
    <name type="common">roundjaw bonefish</name>
    <dbReference type="NCBI Taxonomy" id="121402"/>
    <lineage>
        <taxon>Eukaryota</taxon>
        <taxon>Metazoa</taxon>
        <taxon>Chordata</taxon>
        <taxon>Craniata</taxon>
        <taxon>Vertebrata</taxon>
        <taxon>Euteleostomi</taxon>
        <taxon>Actinopterygii</taxon>
        <taxon>Neopterygii</taxon>
        <taxon>Teleostei</taxon>
        <taxon>Albuliformes</taxon>
        <taxon>Albulidae</taxon>
        <taxon>Albula</taxon>
    </lineage>
</organism>
<dbReference type="SUPFAM" id="SSF48403">
    <property type="entry name" value="Ankyrin repeat"/>
    <property type="match status" value="1"/>
</dbReference>
<dbReference type="OrthoDB" id="194358at2759"/>
<gene>
    <name evidence="10" type="ORF">JZ751_019853</name>
</gene>
<feature type="repeat" description="ANK" evidence="7">
    <location>
        <begin position="77"/>
        <end position="109"/>
    </location>
</feature>
<keyword evidence="11" id="KW-1185">Reference proteome</keyword>
<dbReference type="GO" id="GO:0019706">
    <property type="term" value="F:protein-cysteine S-palmitoyltransferase activity"/>
    <property type="evidence" value="ECO:0007669"/>
    <property type="project" value="UniProtKB-EC"/>
</dbReference>
<dbReference type="EC" id="2.3.1.225" evidence="8"/>
<dbReference type="InterPro" id="IPR036770">
    <property type="entry name" value="Ankyrin_rpt-contain_sf"/>
</dbReference>
<feature type="transmembrane region" description="Helical" evidence="8">
    <location>
        <begin position="430"/>
        <end position="450"/>
    </location>
</feature>
<proteinExistence type="inferred from homology"/>
<reference evidence="10" key="1">
    <citation type="thesis" date="2021" institute="BYU ScholarsArchive" country="Provo, UT, USA">
        <title>Applications of and Algorithms for Genome Assembly and Genomic Analyses with an Emphasis on Marine Teleosts.</title>
        <authorList>
            <person name="Pickett B.D."/>
        </authorList>
    </citation>
    <scope>NUCLEOTIDE SEQUENCE</scope>
    <source>
        <strain evidence="10">HI-2016</strain>
    </source>
</reference>
<keyword evidence="2 8" id="KW-0812">Transmembrane</keyword>
<evidence type="ECO:0000256" key="6">
    <source>
        <dbReference type="ARBA" id="ARBA00023136"/>
    </source>
</evidence>
<dbReference type="PRINTS" id="PR01415">
    <property type="entry name" value="ANKYRIN"/>
</dbReference>
<dbReference type="Proteomes" id="UP000824540">
    <property type="component" value="Unassembled WGS sequence"/>
</dbReference>
<dbReference type="PROSITE" id="PS50297">
    <property type="entry name" value="ANK_REP_REGION"/>
    <property type="match status" value="4"/>
</dbReference>
<evidence type="ECO:0000256" key="7">
    <source>
        <dbReference type="PROSITE-ProRule" id="PRU00023"/>
    </source>
</evidence>
<dbReference type="Gene3D" id="1.25.40.20">
    <property type="entry name" value="Ankyrin repeat-containing domain"/>
    <property type="match status" value="2"/>
</dbReference>
<dbReference type="PANTHER" id="PTHR24161">
    <property type="entry name" value="ANK_REP_REGION DOMAIN-CONTAINING PROTEIN-RELATED"/>
    <property type="match status" value="1"/>
</dbReference>
<evidence type="ECO:0000256" key="2">
    <source>
        <dbReference type="ARBA" id="ARBA00022692"/>
    </source>
</evidence>
<feature type="transmembrane region" description="Helical" evidence="8">
    <location>
        <begin position="288"/>
        <end position="309"/>
    </location>
</feature>
<comment type="caution">
    <text evidence="10">The sequence shown here is derived from an EMBL/GenBank/DDBJ whole genome shotgun (WGS) entry which is preliminary data.</text>
</comment>
<evidence type="ECO:0000313" key="11">
    <source>
        <dbReference type="Proteomes" id="UP000824540"/>
    </source>
</evidence>
<dbReference type="Pfam" id="PF12796">
    <property type="entry name" value="Ank_2"/>
    <property type="match status" value="2"/>
</dbReference>
<dbReference type="PROSITE" id="PS50088">
    <property type="entry name" value="ANK_REPEAT"/>
    <property type="match status" value="4"/>
</dbReference>
<comment type="domain">
    <text evidence="8">The DHHC domain is required for palmitoyltransferase activity.</text>
</comment>
<evidence type="ECO:0000313" key="10">
    <source>
        <dbReference type="EMBL" id="KAG9341099.1"/>
    </source>
</evidence>
<sequence length="503" mass="56762">MLPVTDRTEYEHGDIFDIIQKGNIDQCAHIIQLDRSTLKQKGWSGFTPLHYAAYQGNRALADLLLCNGADANTPCDAGLTPFHFACRNGNIYIIHQMLQHGADLRIVDHQGKTALHHSVAGGNIFAMQYLNETGMFSFADTDKFQITPLHLAASTGNTDVIRYLLRNNRCPADAMDQQGVTALHIAAEKGAAEVSWLLLQEAGLRILHLKNRNGLTPLDLCRQGTTFRHVLLDSHVAIGLRRCYSAHSRGTWGLRVDFLPAALPLVWEKHSLTVSQDEQLSGASSLEFSATALLHVSVVHFIVVLWMFWKVLTKDPGRLQQGDADPRFSSIMSLVEANQNPSKFCIYCEIFQPDGCKHCRLCNICVLEYDHHCLFLNHCVGRNNHRLFVVFILGMAAAHLIFISSAAYYLFTKYSGPSRPAWAAILESEAWVLVLLIMNFFTVIWECWLLTEQFEAISMGTTTYFKRCESERRPLWQRWGTVLSFLLEGKRTTPRQRRSSIAI</sequence>
<keyword evidence="8" id="KW-0012">Acyltransferase</keyword>
<keyword evidence="3" id="KW-0677">Repeat</keyword>
<name>A0A8T2NLJ5_9TELE</name>
<keyword evidence="6 8" id="KW-0472">Membrane</keyword>
<feature type="domain" description="Palmitoyltransferase DHHC" evidence="9">
    <location>
        <begin position="339"/>
        <end position="464"/>
    </location>
</feature>
<protein>
    <recommendedName>
        <fullName evidence="8">Palmitoyltransferase</fullName>
        <ecNumber evidence="8">2.3.1.225</ecNumber>
    </recommendedName>
</protein>
<keyword evidence="5 7" id="KW-0040">ANK repeat</keyword>
<feature type="repeat" description="ANK" evidence="7">
    <location>
        <begin position="44"/>
        <end position="76"/>
    </location>
</feature>
<feature type="repeat" description="ANK" evidence="7">
    <location>
        <begin position="144"/>
        <end position="168"/>
    </location>
</feature>
<feature type="repeat" description="ANK" evidence="7">
    <location>
        <begin position="178"/>
        <end position="200"/>
    </location>
</feature>
<comment type="subcellular location">
    <subcellularLocation>
        <location evidence="1">Membrane</location>
        <topology evidence="1">Multi-pass membrane protein</topology>
    </subcellularLocation>
</comment>
<dbReference type="SMART" id="SM00248">
    <property type="entry name" value="ANK"/>
    <property type="match status" value="5"/>
</dbReference>
<accession>A0A8T2NLJ5</accession>
<keyword evidence="8" id="KW-0808">Transferase</keyword>
<evidence type="ECO:0000259" key="9">
    <source>
        <dbReference type="Pfam" id="PF01529"/>
    </source>
</evidence>
<comment type="similarity">
    <text evidence="8">Belongs to the DHHC palmitoyltransferase family.</text>
</comment>
<evidence type="ECO:0000256" key="1">
    <source>
        <dbReference type="ARBA" id="ARBA00004141"/>
    </source>
</evidence>
<evidence type="ECO:0000256" key="3">
    <source>
        <dbReference type="ARBA" id="ARBA00022737"/>
    </source>
</evidence>
<dbReference type="PROSITE" id="PS50216">
    <property type="entry name" value="DHHC"/>
    <property type="match status" value="1"/>
</dbReference>
<evidence type="ECO:0000256" key="8">
    <source>
        <dbReference type="RuleBase" id="RU079119"/>
    </source>
</evidence>
<dbReference type="PANTHER" id="PTHR24161:SF118">
    <property type="entry name" value="PALMITOYLTRANSFERASE"/>
    <property type="match status" value="1"/>
</dbReference>
<dbReference type="InterPro" id="IPR001594">
    <property type="entry name" value="Palmitoyltrfase_DHHC"/>
</dbReference>
<dbReference type="EMBL" id="JAFBMS010000038">
    <property type="protein sequence ID" value="KAG9341099.1"/>
    <property type="molecule type" value="Genomic_DNA"/>
</dbReference>
<evidence type="ECO:0000256" key="4">
    <source>
        <dbReference type="ARBA" id="ARBA00022989"/>
    </source>
</evidence>
<comment type="catalytic activity">
    <reaction evidence="8">
        <text>L-cysteinyl-[protein] + hexadecanoyl-CoA = S-hexadecanoyl-L-cysteinyl-[protein] + CoA</text>
        <dbReference type="Rhea" id="RHEA:36683"/>
        <dbReference type="Rhea" id="RHEA-COMP:10131"/>
        <dbReference type="Rhea" id="RHEA-COMP:11032"/>
        <dbReference type="ChEBI" id="CHEBI:29950"/>
        <dbReference type="ChEBI" id="CHEBI:57287"/>
        <dbReference type="ChEBI" id="CHEBI:57379"/>
        <dbReference type="ChEBI" id="CHEBI:74151"/>
        <dbReference type="EC" id="2.3.1.225"/>
    </reaction>
</comment>
<keyword evidence="4 8" id="KW-1133">Transmembrane helix</keyword>